<dbReference type="RefSeq" id="WP_167953869.1">
    <property type="nucleotide sequence ID" value="NZ_JAATJE010000001.1"/>
</dbReference>
<organism evidence="5 6">
    <name type="scientific">Sphingomonas jejuensis</name>
    <dbReference type="NCBI Taxonomy" id="904715"/>
    <lineage>
        <taxon>Bacteria</taxon>
        <taxon>Pseudomonadati</taxon>
        <taxon>Pseudomonadota</taxon>
        <taxon>Alphaproteobacteria</taxon>
        <taxon>Sphingomonadales</taxon>
        <taxon>Sphingomonadaceae</taxon>
        <taxon>Sphingomonas</taxon>
    </lineage>
</organism>
<dbReference type="EC" id="3.4.11.5" evidence="5"/>
<dbReference type="PRINTS" id="PR00111">
    <property type="entry name" value="ABHYDROLASE"/>
</dbReference>
<evidence type="ECO:0000259" key="4">
    <source>
        <dbReference type="Pfam" id="PF00561"/>
    </source>
</evidence>
<accession>A0ABX0XMB9</accession>
<dbReference type="Proteomes" id="UP000734218">
    <property type="component" value="Unassembled WGS sequence"/>
</dbReference>
<keyword evidence="6" id="KW-1185">Reference proteome</keyword>
<evidence type="ECO:0000256" key="2">
    <source>
        <dbReference type="ARBA" id="ARBA00022801"/>
    </source>
</evidence>
<feature type="domain" description="AB hydrolase-1" evidence="4">
    <location>
        <begin position="53"/>
        <end position="313"/>
    </location>
</feature>
<keyword evidence="5" id="KW-0031">Aminopeptidase</keyword>
<protein>
    <submittedName>
        <fullName evidence="5">Proline iminopeptidase</fullName>
        <ecNumber evidence="5">3.4.11.5</ecNumber>
    </submittedName>
</protein>
<dbReference type="GO" id="GO:0004177">
    <property type="term" value="F:aminopeptidase activity"/>
    <property type="evidence" value="ECO:0007669"/>
    <property type="project" value="UniProtKB-KW"/>
</dbReference>
<dbReference type="InterPro" id="IPR029058">
    <property type="entry name" value="AB_hydrolase_fold"/>
</dbReference>
<feature type="chain" id="PRO_5047268682" evidence="3">
    <location>
        <begin position="28"/>
        <end position="323"/>
    </location>
</feature>
<dbReference type="SUPFAM" id="SSF53474">
    <property type="entry name" value="alpha/beta-Hydrolases"/>
    <property type="match status" value="1"/>
</dbReference>
<feature type="signal peptide" evidence="3">
    <location>
        <begin position="1"/>
        <end position="27"/>
    </location>
</feature>
<dbReference type="EMBL" id="JAATJE010000001">
    <property type="protein sequence ID" value="NJC33954.1"/>
    <property type="molecule type" value="Genomic_DNA"/>
</dbReference>
<evidence type="ECO:0000313" key="5">
    <source>
        <dbReference type="EMBL" id="NJC33954.1"/>
    </source>
</evidence>
<keyword evidence="5" id="KW-0645">Protease</keyword>
<keyword evidence="2 5" id="KW-0378">Hydrolase</keyword>
<dbReference type="PANTHER" id="PTHR43798">
    <property type="entry name" value="MONOACYLGLYCEROL LIPASE"/>
    <property type="match status" value="1"/>
</dbReference>
<dbReference type="Pfam" id="PF00561">
    <property type="entry name" value="Abhydrolase_1"/>
    <property type="match status" value="1"/>
</dbReference>
<keyword evidence="3" id="KW-0732">Signal</keyword>
<dbReference type="InterPro" id="IPR002410">
    <property type="entry name" value="Peptidase_S33"/>
</dbReference>
<dbReference type="InterPro" id="IPR050266">
    <property type="entry name" value="AB_hydrolase_sf"/>
</dbReference>
<comment type="caution">
    <text evidence="5">The sequence shown here is derived from an EMBL/GenBank/DDBJ whole genome shotgun (WGS) entry which is preliminary data.</text>
</comment>
<comment type="similarity">
    <text evidence="1">Belongs to the peptidase S33 family.</text>
</comment>
<gene>
    <name evidence="5" type="ORF">GGR88_001428</name>
</gene>
<evidence type="ECO:0000256" key="3">
    <source>
        <dbReference type="SAM" id="SignalP"/>
    </source>
</evidence>
<proteinExistence type="inferred from homology"/>
<sequence>MTKSSAVDRRVALAVLAAALVPGRAIAAAPDDGLTAINGRRLWVLDHGDPALPALLYVHGGPGVGAFDFERHMMPHLDGRYRVVSVDQRGALRSDPIAADAPVTVDDLIADYEAIRERLGIARWTLIGHSFGGLIALRYVLAHPQGVTRLVLESPVIDAASSLHWLMGAAAQRLNGIDTAAALEAVTLSSPTTPVDPAFVPRMERVMAALGPRRQDLYVVQAEHRAMFSRLAEQAPFPEDRWSRGERPGRALLNSPDLYRPMLASVASVSAPLLLVRGAGDHVTSPAEIDAVARAGGRVVTIDGAGHFVHVEQPDALAAALTG</sequence>
<dbReference type="InterPro" id="IPR000073">
    <property type="entry name" value="AB_hydrolase_1"/>
</dbReference>
<dbReference type="PANTHER" id="PTHR43798:SF33">
    <property type="entry name" value="HYDROLASE, PUTATIVE (AFU_ORTHOLOGUE AFUA_2G14860)-RELATED"/>
    <property type="match status" value="1"/>
</dbReference>
<reference evidence="5 6" key="1">
    <citation type="submission" date="2020-03" db="EMBL/GenBank/DDBJ databases">
        <title>Genomic Encyclopedia of Type Strains, Phase IV (KMG-IV): sequencing the most valuable type-strain genomes for metagenomic binning, comparative biology and taxonomic classification.</title>
        <authorList>
            <person name="Goeker M."/>
        </authorList>
    </citation>
    <scope>NUCLEOTIDE SEQUENCE [LARGE SCALE GENOMIC DNA]</scope>
    <source>
        <strain evidence="5 6">DSM 27651</strain>
    </source>
</reference>
<evidence type="ECO:0000256" key="1">
    <source>
        <dbReference type="ARBA" id="ARBA00010088"/>
    </source>
</evidence>
<name>A0ABX0XMB9_9SPHN</name>
<dbReference type="Gene3D" id="3.40.50.1820">
    <property type="entry name" value="alpha/beta hydrolase"/>
    <property type="match status" value="1"/>
</dbReference>
<dbReference type="PRINTS" id="PR00793">
    <property type="entry name" value="PROAMNOPTASE"/>
</dbReference>
<evidence type="ECO:0000313" key="6">
    <source>
        <dbReference type="Proteomes" id="UP000734218"/>
    </source>
</evidence>